<accession>A0A518K4K3</accession>
<dbReference type="GO" id="GO:0016209">
    <property type="term" value="F:antioxidant activity"/>
    <property type="evidence" value="ECO:0007669"/>
    <property type="project" value="InterPro"/>
</dbReference>
<dbReference type="PANTHER" id="PTHR42852:SF13">
    <property type="entry name" value="PROTEIN DIPZ"/>
    <property type="match status" value="1"/>
</dbReference>
<feature type="chain" id="PRO_5022032637" evidence="1">
    <location>
        <begin position="21"/>
        <end position="364"/>
    </location>
</feature>
<dbReference type="Proteomes" id="UP000316426">
    <property type="component" value="Chromosome"/>
</dbReference>
<keyword evidence="4" id="KW-1185">Reference proteome</keyword>
<keyword evidence="3" id="KW-0560">Oxidoreductase</keyword>
<dbReference type="InterPro" id="IPR013766">
    <property type="entry name" value="Thioredoxin_domain"/>
</dbReference>
<dbReference type="AlphaFoldDB" id="A0A518K4K3"/>
<dbReference type="GO" id="GO:0016491">
    <property type="term" value="F:oxidoreductase activity"/>
    <property type="evidence" value="ECO:0007669"/>
    <property type="project" value="UniProtKB-KW"/>
</dbReference>
<dbReference type="InterPro" id="IPR050553">
    <property type="entry name" value="Thioredoxin_ResA/DsbE_sf"/>
</dbReference>
<dbReference type="Pfam" id="PF00578">
    <property type="entry name" value="AhpC-TSA"/>
    <property type="match status" value="1"/>
</dbReference>
<evidence type="ECO:0000256" key="1">
    <source>
        <dbReference type="SAM" id="SignalP"/>
    </source>
</evidence>
<dbReference type="InterPro" id="IPR000866">
    <property type="entry name" value="AhpC/TSA"/>
</dbReference>
<dbReference type="EC" id="1.8.-.-" evidence="3"/>
<feature type="domain" description="Thioredoxin" evidence="2">
    <location>
        <begin position="205"/>
        <end position="356"/>
    </location>
</feature>
<dbReference type="SUPFAM" id="SSF52833">
    <property type="entry name" value="Thioredoxin-like"/>
    <property type="match status" value="1"/>
</dbReference>
<dbReference type="KEGG" id="bmei:Spa11_09080"/>
<evidence type="ECO:0000313" key="3">
    <source>
        <dbReference type="EMBL" id="QDV72726.1"/>
    </source>
</evidence>
<gene>
    <name evidence="3" type="primary">ykuV</name>
    <name evidence="3" type="ORF">Spa11_09080</name>
</gene>
<organism evidence="3 4">
    <name type="scientific">Botrimarina mediterranea</name>
    <dbReference type="NCBI Taxonomy" id="2528022"/>
    <lineage>
        <taxon>Bacteria</taxon>
        <taxon>Pseudomonadati</taxon>
        <taxon>Planctomycetota</taxon>
        <taxon>Planctomycetia</taxon>
        <taxon>Pirellulales</taxon>
        <taxon>Lacipirellulaceae</taxon>
        <taxon>Botrimarina</taxon>
    </lineage>
</organism>
<protein>
    <submittedName>
        <fullName evidence="3">Thiol-disulfide oxidoreductase YkuV</fullName>
        <ecNumber evidence="3">1.8.-.-</ecNumber>
    </submittedName>
</protein>
<evidence type="ECO:0000259" key="2">
    <source>
        <dbReference type="PROSITE" id="PS51352"/>
    </source>
</evidence>
<name>A0A518K4K3_9BACT</name>
<evidence type="ECO:0000313" key="4">
    <source>
        <dbReference type="Proteomes" id="UP000316426"/>
    </source>
</evidence>
<keyword evidence="1" id="KW-0732">Signal</keyword>
<dbReference type="InterPro" id="IPR036249">
    <property type="entry name" value="Thioredoxin-like_sf"/>
</dbReference>
<dbReference type="EMBL" id="CP036349">
    <property type="protein sequence ID" value="QDV72726.1"/>
    <property type="molecule type" value="Genomic_DNA"/>
</dbReference>
<dbReference type="PANTHER" id="PTHR42852">
    <property type="entry name" value="THIOL:DISULFIDE INTERCHANGE PROTEIN DSBE"/>
    <property type="match status" value="1"/>
</dbReference>
<feature type="signal peptide" evidence="1">
    <location>
        <begin position="1"/>
        <end position="20"/>
    </location>
</feature>
<reference evidence="3 4" key="1">
    <citation type="submission" date="2019-02" db="EMBL/GenBank/DDBJ databases">
        <title>Deep-cultivation of Planctomycetes and their phenomic and genomic characterization uncovers novel biology.</title>
        <authorList>
            <person name="Wiegand S."/>
            <person name="Jogler M."/>
            <person name="Boedeker C."/>
            <person name="Pinto D."/>
            <person name="Vollmers J."/>
            <person name="Rivas-Marin E."/>
            <person name="Kohn T."/>
            <person name="Peeters S.H."/>
            <person name="Heuer A."/>
            <person name="Rast P."/>
            <person name="Oberbeckmann S."/>
            <person name="Bunk B."/>
            <person name="Jeske O."/>
            <person name="Meyerdierks A."/>
            <person name="Storesund J.E."/>
            <person name="Kallscheuer N."/>
            <person name="Luecker S."/>
            <person name="Lage O.M."/>
            <person name="Pohl T."/>
            <person name="Merkel B.J."/>
            <person name="Hornburger P."/>
            <person name="Mueller R.-W."/>
            <person name="Bruemmer F."/>
            <person name="Labrenz M."/>
            <person name="Spormann A.M."/>
            <person name="Op den Camp H."/>
            <person name="Overmann J."/>
            <person name="Amann R."/>
            <person name="Jetten M.S.M."/>
            <person name="Mascher T."/>
            <person name="Medema M.H."/>
            <person name="Devos D.P."/>
            <person name="Kaster A.-K."/>
            <person name="Ovreas L."/>
            <person name="Rohde M."/>
            <person name="Galperin M.Y."/>
            <person name="Jogler C."/>
        </authorList>
    </citation>
    <scope>NUCLEOTIDE SEQUENCE [LARGE SCALE GENOMIC DNA]</scope>
    <source>
        <strain evidence="3 4">Spa11</strain>
    </source>
</reference>
<dbReference type="RefSeq" id="WP_197529735.1">
    <property type="nucleotide sequence ID" value="NZ_CP036349.1"/>
</dbReference>
<proteinExistence type="predicted"/>
<dbReference type="Gene3D" id="3.40.30.10">
    <property type="entry name" value="Glutaredoxin"/>
    <property type="match status" value="1"/>
</dbReference>
<dbReference type="PROSITE" id="PS51352">
    <property type="entry name" value="THIOREDOXIN_2"/>
    <property type="match status" value="1"/>
</dbReference>
<sequence precursor="true">MRAQLCALLFSALAPAFAFAQVADTEKLLPQRLLQLVHTPEVQAELKLTPGKQAALEKLLTKLDAVWLPSRNLSPDEMRTTVAGLEEQVRQWVVANLSKQQARRLHQLECQAQGVRAMLREAMGKRLELSPEQINGFLTRAQATEAVQEELRQAQQSGSPTEEIQTRLKETVAAEQAALAEALTPQQHEAMWKLLGEPFDTSKLTRIYPLAPEFVRVDDWINSKPLTLKSFRGKVVLVHFYAFQCHNCHANFDIYKRWHDELAEKGVVLIGIQTPETSSERDPKLVKAAAAERGLEFPILVDLESKNWAAWGNTMWPTVYVVDKNGYIRSWWMGELNWQGATGDKSIEEMVEVALAEAGPEEKS</sequence>